<gene>
    <name evidence="2" type="ORF">F0R74_06720</name>
</gene>
<dbReference type="EMBL" id="CP043550">
    <property type="protein sequence ID" value="QEO57558.1"/>
    <property type="molecule type" value="Genomic_DNA"/>
</dbReference>
<dbReference type="RefSeq" id="WP_149368738.1">
    <property type="nucleotide sequence ID" value="NZ_CP043550.1"/>
</dbReference>
<sequence>MATYATDYLNSKLGRTTNKVSDSELVNIAGFKTVAKLSLGIEDSVEKTKVPVESGAIMSDHTIETPSIITVECSVSESMEYLAGVDDNIEFVDNIFAISNKYTPDLTSTASSYYNQAKNVSSNTLDALDGVSSDFMRMYNLFGDTLGKNIKTFIEAIENAMNESIPIPIETPYKVYKDMEVVAISHNYDETNTLEEVAIRITLQEVIRVKTTESQVRYIENPTRELNGKVADKAKKGKNIPQDTDVTAQDALNVRQSTAFILYGGA</sequence>
<reference evidence="2 3" key="1">
    <citation type="submission" date="2019-09" db="EMBL/GenBank/DDBJ databases">
        <title>Complete genome sequence of Francisella marina E103-15.</title>
        <authorList>
            <person name="Tekedar H.C."/>
            <person name="Griffin M.J."/>
            <person name="Waldbieser G.C."/>
            <person name="Soto E."/>
        </authorList>
    </citation>
    <scope>NUCLEOTIDE SEQUENCE [LARGE SCALE GENOMIC DNA]</scope>
    <source>
        <strain evidence="2 3">E103-15</strain>
    </source>
</reference>
<feature type="domain" description="Dit-like phage tail protein N-terminal" evidence="1">
    <location>
        <begin position="41"/>
        <end position="215"/>
    </location>
</feature>
<protein>
    <recommendedName>
        <fullName evidence="1">Dit-like phage tail protein N-terminal domain-containing protein</fullName>
    </recommendedName>
</protein>
<dbReference type="Proteomes" id="UP000322509">
    <property type="component" value="Chromosome"/>
</dbReference>
<evidence type="ECO:0000313" key="3">
    <source>
        <dbReference type="Proteomes" id="UP000322509"/>
    </source>
</evidence>
<evidence type="ECO:0000259" key="1">
    <source>
        <dbReference type="Pfam" id="PF21821"/>
    </source>
</evidence>
<dbReference type="InterPro" id="IPR048494">
    <property type="entry name" value="Dit-like_N"/>
</dbReference>
<name>A0ABX5ZHL3_9GAMM</name>
<evidence type="ECO:0000313" key="2">
    <source>
        <dbReference type="EMBL" id="QEO57558.1"/>
    </source>
</evidence>
<dbReference type="Pfam" id="PF21821">
    <property type="entry name" value="Dit_like"/>
    <property type="match status" value="1"/>
</dbReference>
<keyword evidence="3" id="KW-1185">Reference proteome</keyword>
<proteinExistence type="predicted"/>
<organism evidence="2 3">
    <name type="scientific">Francisella marina</name>
    <dbReference type="NCBI Taxonomy" id="2249302"/>
    <lineage>
        <taxon>Bacteria</taxon>
        <taxon>Pseudomonadati</taxon>
        <taxon>Pseudomonadota</taxon>
        <taxon>Gammaproteobacteria</taxon>
        <taxon>Thiotrichales</taxon>
        <taxon>Francisellaceae</taxon>
        <taxon>Francisella</taxon>
    </lineage>
</organism>
<accession>A0ABX5ZHL3</accession>